<protein>
    <submittedName>
        <fullName evidence="1">Uncharacterized protein</fullName>
    </submittedName>
</protein>
<gene>
    <name evidence="1" type="ORF">DQQ10_05225</name>
</gene>
<dbReference type="Proteomes" id="UP000251889">
    <property type="component" value="Unassembled WGS sequence"/>
</dbReference>
<reference evidence="1 2" key="1">
    <citation type="submission" date="2018-06" db="EMBL/GenBank/DDBJ databases">
        <title>Chryseolinea flavus sp. nov., a member of the phylum Bacteroidetes isolated from soil.</title>
        <authorList>
            <person name="Li Y."/>
            <person name="Wang J."/>
        </authorList>
    </citation>
    <scope>NUCLEOTIDE SEQUENCE [LARGE SCALE GENOMIC DNA]</scope>
    <source>
        <strain evidence="1 2">SDU1-6</strain>
    </source>
</reference>
<dbReference type="AlphaFoldDB" id="A0A364Y6G6"/>
<dbReference type="InterPro" id="IPR053865">
    <property type="entry name" value="DUF6934"/>
</dbReference>
<proteinExistence type="predicted"/>
<evidence type="ECO:0000313" key="2">
    <source>
        <dbReference type="Proteomes" id="UP000251889"/>
    </source>
</evidence>
<dbReference type="EMBL" id="QMFY01000002">
    <property type="protein sequence ID" value="RAW02395.1"/>
    <property type="molecule type" value="Genomic_DNA"/>
</dbReference>
<comment type="caution">
    <text evidence="1">The sequence shown here is derived from an EMBL/GenBank/DDBJ whole genome shotgun (WGS) entry which is preliminary data.</text>
</comment>
<sequence>MKKVVRYSPRNVDGMTYFNLGFGDWNEAEARIDDVSTTNNQDTQKVLATVAATVLDFTAAYPDMLVYAEGSTPARTRLYQMGISANLAQIEPILEIYAFKKGVGWEAFQIGTNYEAFMARRK</sequence>
<keyword evidence="2" id="KW-1185">Reference proteome</keyword>
<dbReference type="OrthoDB" id="1343312at2"/>
<accession>A0A364Y6G6</accession>
<dbReference type="Pfam" id="PF22028">
    <property type="entry name" value="DUF6934"/>
    <property type="match status" value="1"/>
</dbReference>
<name>A0A364Y6G6_9BACT</name>
<evidence type="ECO:0000313" key="1">
    <source>
        <dbReference type="EMBL" id="RAW02395.1"/>
    </source>
</evidence>
<organism evidence="1 2">
    <name type="scientific">Pseudochryseolinea flava</name>
    <dbReference type="NCBI Taxonomy" id="2059302"/>
    <lineage>
        <taxon>Bacteria</taxon>
        <taxon>Pseudomonadati</taxon>
        <taxon>Bacteroidota</taxon>
        <taxon>Cytophagia</taxon>
        <taxon>Cytophagales</taxon>
        <taxon>Fulvivirgaceae</taxon>
        <taxon>Pseudochryseolinea</taxon>
    </lineage>
</organism>